<dbReference type="PROSITE" id="PS51257">
    <property type="entry name" value="PROKAR_LIPOPROTEIN"/>
    <property type="match status" value="1"/>
</dbReference>
<gene>
    <name evidence="2" type="ordered locus">Smon_1249</name>
</gene>
<dbReference type="AlphaFoldDB" id="D1AVE2"/>
<proteinExistence type="predicted"/>
<organism evidence="2 3">
    <name type="scientific">Streptobacillus moniliformis (strain ATCC 14647 / DSM 12112 / NCTC 10651 / 9901)</name>
    <dbReference type="NCBI Taxonomy" id="519441"/>
    <lineage>
        <taxon>Bacteria</taxon>
        <taxon>Fusobacteriati</taxon>
        <taxon>Fusobacteriota</taxon>
        <taxon>Fusobacteriia</taxon>
        <taxon>Fusobacteriales</taxon>
        <taxon>Leptotrichiaceae</taxon>
        <taxon>Streptobacillus</taxon>
    </lineage>
</organism>
<name>D1AVE2_STRM9</name>
<keyword evidence="3" id="KW-1185">Reference proteome</keyword>
<evidence type="ECO:0000313" key="2">
    <source>
        <dbReference type="EMBL" id="ACZ01702.1"/>
    </source>
</evidence>
<dbReference type="RefSeq" id="WP_012859248.1">
    <property type="nucleotide sequence ID" value="NC_013515.1"/>
</dbReference>
<evidence type="ECO:0000256" key="1">
    <source>
        <dbReference type="SAM" id="SignalP"/>
    </source>
</evidence>
<protein>
    <recommendedName>
        <fullName evidence="4">Lipoprotein</fullName>
    </recommendedName>
</protein>
<evidence type="ECO:0000313" key="3">
    <source>
        <dbReference type="Proteomes" id="UP000002072"/>
    </source>
</evidence>
<sequence length="129" mass="14160">MKKTLIFTAVILALTSCSTIVNGSYQPLNVRSNSGKEIIVRDEYGNILKHGQGTLFINLKRMDNEVGVGAKYFITSGDKTVALLPKTNTLSYLIGNIFVPGGHIIDKYTGAMYDLVDVDGNRLDSIEFK</sequence>
<accession>D1AVE2</accession>
<evidence type="ECO:0008006" key="4">
    <source>
        <dbReference type="Google" id="ProtNLM"/>
    </source>
</evidence>
<dbReference type="OrthoDB" id="95491at2"/>
<reference evidence="2 3" key="1">
    <citation type="journal article" date="2009" name="Stand. Genomic Sci.">
        <title>Complete genome sequence of Streptobacillus moniliformis type strain (9901T).</title>
        <authorList>
            <person name="Nolan M."/>
            <person name="Gronow S."/>
            <person name="Lapidus A."/>
            <person name="Ivanova N."/>
            <person name="Copeland A."/>
            <person name="Lucas S."/>
            <person name="Del Rio T.G."/>
            <person name="Chen F."/>
            <person name="Tice H."/>
            <person name="Pitluck S."/>
            <person name="Cheng J.F."/>
            <person name="Sims D."/>
            <person name="Meincke L."/>
            <person name="Bruce D."/>
            <person name="Goodwin L."/>
            <person name="Brettin T."/>
            <person name="Han C."/>
            <person name="Detter J.C."/>
            <person name="Ovchinikova G."/>
            <person name="Pati A."/>
            <person name="Mavromatis K."/>
            <person name="Mikhailova N."/>
            <person name="Chen A."/>
            <person name="Palaniappan K."/>
            <person name="Land M."/>
            <person name="Hauser L."/>
            <person name="Chang Y.J."/>
            <person name="Jeffries C.D."/>
            <person name="Rohde M."/>
            <person name="Sproer C."/>
            <person name="Goker M."/>
            <person name="Bristow J."/>
            <person name="Eisen J.A."/>
            <person name="Markowitz V."/>
            <person name="Hugenholtz P."/>
            <person name="Kyrpides N.C."/>
            <person name="Klenk H.P."/>
            <person name="Chain P."/>
        </authorList>
    </citation>
    <scope>NUCLEOTIDE SEQUENCE [LARGE SCALE GENOMIC DNA]</scope>
    <source>
        <strain evidence="3">ATCC 14647 / DSM 12112 / NCTC 10651 / 9901</strain>
    </source>
</reference>
<keyword evidence="1" id="KW-0732">Signal</keyword>
<feature type="signal peptide" evidence="1">
    <location>
        <begin position="1"/>
        <end position="23"/>
    </location>
</feature>
<dbReference type="EMBL" id="CP001779">
    <property type="protein sequence ID" value="ACZ01702.1"/>
    <property type="molecule type" value="Genomic_DNA"/>
</dbReference>
<dbReference type="KEGG" id="smf:Smon_1249"/>
<dbReference type="HOGENOM" id="CLU_1980347_0_0_0"/>
<feature type="chain" id="PRO_5003021098" description="Lipoprotein" evidence="1">
    <location>
        <begin position="24"/>
        <end position="129"/>
    </location>
</feature>
<dbReference type="Proteomes" id="UP000002072">
    <property type="component" value="Chromosome"/>
</dbReference>
<dbReference type="STRING" id="519441.Smon_1249"/>
<dbReference type="GeneID" id="29673906"/>